<dbReference type="AlphaFoldDB" id="A0A452ECG8"/>
<reference evidence="2" key="2">
    <citation type="submission" date="2025-08" db="UniProtKB">
        <authorList>
            <consortium name="Ensembl"/>
        </authorList>
    </citation>
    <scope>IDENTIFICATION</scope>
</reference>
<feature type="signal peptide" evidence="1">
    <location>
        <begin position="1"/>
        <end position="16"/>
    </location>
</feature>
<dbReference type="STRING" id="9925.ENSCHIP00000009856"/>
<sequence>MMALVFLYCFIPLVSATSWKEARLYHNKARGGNLNDCVKCHLKSQTIHEQYIPSVVPVTDFDTVPGPMTFYNHPPSGVTWQVQLTKGRHSIPVPCFNLSEVISIGGKVTTGPPQSLKFILKKCDEQNPLKCTIEKCVKSKNDTNLCQRAKQVGYHVNGLWKACSGSHPWLDNIISELPQNERINDTTLGGITCSPPGYIFVCGTGSDSPTRGWAHRCLDSWQMEGSCLLGHFRIPFSVHSLKSVTSLSNSNLRLRREISSGIFGNLTPTARVYINRDMIHNLATTIGKSAKLLRTQLKVFQIIQKAT</sequence>
<evidence type="ECO:0000313" key="3">
    <source>
        <dbReference type="Proteomes" id="UP000291000"/>
    </source>
</evidence>
<dbReference type="EMBL" id="LWLT01000004">
    <property type="status" value="NOT_ANNOTATED_CDS"/>
    <property type="molecule type" value="Genomic_DNA"/>
</dbReference>
<dbReference type="Ensembl" id="ENSCHIT00000017629.1">
    <property type="protein sequence ID" value="ENSCHIP00000009856.1"/>
    <property type="gene ID" value="ENSCHIG00000012571.1"/>
</dbReference>
<reference evidence="2 3" key="1">
    <citation type="submission" date="2016-04" db="EMBL/GenBank/DDBJ databases">
        <title>Polished mammalian reference genomes with single-molecule sequencing and chromosome conformation capture applied to the Capra hircus genome.</title>
        <authorList>
            <person name="Bickhart D.M."/>
            <person name="Koren S."/>
            <person name="Rosen B."/>
            <person name="Hastie A."/>
            <person name="Liachko I."/>
            <person name="Sullivan S.T."/>
            <person name="Burton J."/>
            <person name="Sayre B.L."/>
            <person name="Huson H.J."/>
            <person name="Lee J."/>
            <person name="Lam E."/>
            <person name="Kelley C.M."/>
            <person name="Hutchison J.L."/>
            <person name="Zhou Y."/>
            <person name="Sun J."/>
            <person name="Crisa A."/>
            <person name="Schwartz J.C."/>
            <person name="Hammond J.A."/>
            <person name="Schroeder S.G."/>
            <person name="Liu G.E."/>
            <person name="Dunham M."/>
            <person name="Shendure J."/>
            <person name="Sonstegard T.S."/>
            <person name="Phillippy A.M."/>
            <person name="Van Tassell C.P."/>
            <person name="Smith T.P."/>
        </authorList>
    </citation>
    <scope>NUCLEOTIDE SEQUENCE [LARGE SCALE GENOMIC DNA]</scope>
</reference>
<evidence type="ECO:0000313" key="2">
    <source>
        <dbReference type="Ensembl" id="ENSCHIP00000009856.1"/>
    </source>
</evidence>
<dbReference type="Bgee" id="ENSCHIG00000012571">
    <property type="expression patterns" value="Expressed in spleen and 17 other cell types or tissues"/>
</dbReference>
<dbReference type="GeneTree" id="ENSGT00940000164101"/>
<accession>A0A452ECG8</accession>
<feature type="chain" id="PRO_5019212360" evidence="1">
    <location>
        <begin position="17"/>
        <end position="307"/>
    </location>
</feature>
<dbReference type="Proteomes" id="UP000291000">
    <property type="component" value="Chromosome 3"/>
</dbReference>
<name>A0A452ECG8_CAPHI</name>
<organism evidence="2 3">
    <name type="scientific">Capra hircus</name>
    <name type="common">Goat</name>
    <dbReference type="NCBI Taxonomy" id="9925"/>
    <lineage>
        <taxon>Eukaryota</taxon>
        <taxon>Metazoa</taxon>
        <taxon>Chordata</taxon>
        <taxon>Craniata</taxon>
        <taxon>Vertebrata</taxon>
        <taxon>Euteleostomi</taxon>
        <taxon>Mammalia</taxon>
        <taxon>Eutheria</taxon>
        <taxon>Laurasiatheria</taxon>
        <taxon>Artiodactyla</taxon>
        <taxon>Ruminantia</taxon>
        <taxon>Pecora</taxon>
        <taxon>Bovidae</taxon>
        <taxon>Caprinae</taxon>
        <taxon>Capra</taxon>
    </lineage>
</organism>
<reference evidence="2" key="3">
    <citation type="submission" date="2025-09" db="UniProtKB">
        <authorList>
            <consortium name="Ensembl"/>
        </authorList>
    </citation>
    <scope>IDENTIFICATION</scope>
</reference>
<protein>
    <submittedName>
        <fullName evidence="2">Uncharacterized protein</fullName>
    </submittedName>
</protein>
<keyword evidence="1" id="KW-0732">Signal</keyword>
<evidence type="ECO:0000256" key="1">
    <source>
        <dbReference type="SAM" id="SignalP"/>
    </source>
</evidence>
<proteinExistence type="predicted"/>
<keyword evidence="3" id="KW-1185">Reference proteome</keyword>